<keyword evidence="1" id="KW-0175">Coiled coil</keyword>
<evidence type="ECO:0000256" key="1">
    <source>
        <dbReference type="SAM" id="Coils"/>
    </source>
</evidence>
<feature type="coiled-coil region" evidence="1">
    <location>
        <begin position="7"/>
        <end position="62"/>
    </location>
</feature>
<organism evidence="2 3">
    <name type="scientific">Psylliodes chrysocephalus</name>
    <dbReference type="NCBI Taxonomy" id="3402493"/>
    <lineage>
        <taxon>Eukaryota</taxon>
        <taxon>Metazoa</taxon>
        <taxon>Ecdysozoa</taxon>
        <taxon>Arthropoda</taxon>
        <taxon>Hexapoda</taxon>
        <taxon>Insecta</taxon>
        <taxon>Pterygota</taxon>
        <taxon>Neoptera</taxon>
        <taxon>Endopterygota</taxon>
        <taxon>Coleoptera</taxon>
        <taxon>Polyphaga</taxon>
        <taxon>Cucujiformia</taxon>
        <taxon>Chrysomeloidea</taxon>
        <taxon>Chrysomelidae</taxon>
        <taxon>Galerucinae</taxon>
        <taxon>Alticini</taxon>
        <taxon>Psylliodes</taxon>
    </lineage>
</organism>
<accession>A0A9P0CWG6</accession>
<sequence length="157" mass="17939">MGNDKSIEDLYKLLSCLNTKIDNAQETLNDIKSEVSGLSAKIVKLEEENITLKNQIKSLDRRLRKNNLVVFGLETKDASLSLQKLSQILEVPLDLSHFNNIYFIPNKNNQVILKLELNSYLIKTKIFGSLNKLKNTKMYITNDLNAKDQLTQKTLRG</sequence>
<keyword evidence="3" id="KW-1185">Reference proteome</keyword>
<protein>
    <submittedName>
        <fullName evidence="2">Uncharacterized protein</fullName>
    </submittedName>
</protein>
<proteinExistence type="predicted"/>
<gene>
    <name evidence="2" type="ORF">PSYICH_LOCUS7259</name>
</gene>
<dbReference type="EMBL" id="OV651814">
    <property type="protein sequence ID" value="CAH1106164.1"/>
    <property type="molecule type" value="Genomic_DNA"/>
</dbReference>
<dbReference type="AlphaFoldDB" id="A0A9P0CWG6"/>
<dbReference type="Gene3D" id="1.20.5.340">
    <property type="match status" value="1"/>
</dbReference>
<reference evidence="2" key="1">
    <citation type="submission" date="2022-01" db="EMBL/GenBank/DDBJ databases">
        <authorList>
            <person name="King R."/>
        </authorList>
    </citation>
    <scope>NUCLEOTIDE SEQUENCE</scope>
</reference>
<dbReference type="Proteomes" id="UP001153636">
    <property type="component" value="Chromosome 2"/>
</dbReference>
<evidence type="ECO:0000313" key="2">
    <source>
        <dbReference type="EMBL" id="CAH1106164.1"/>
    </source>
</evidence>
<evidence type="ECO:0000313" key="3">
    <source>
        <dbReference type="Proteomes" id="UP001153636"/>
    </source>
</evidence>
<dbReference type="OrthoDB" id="6777457at2759"/>
<name>A0A9P0CWG6_9CUCU</name>